<proteinExistence type="predicted"/>
<evidence type="ECO:0000313" key="2">
    <source>
        <dbReference type="EMBL" id="GBB95666.1"/>
    </source>
</evidence>
<accession>A0A2Z6RUC8</accession>
<feature type="region of interest" description="Disordered" evidence="1">
    <location>
        <begin position="132"/>
        <end position="173"/>
    </location>
</feature>
<reference evidence="2 3" key="1">
    <citation type="submission" date="2017-11" db="EMBL/GenBank/DDBJ databases">
        <title>The genome of Rhizophagus clarus HR1 reveals common genetic basis of auxotrophy among arbuscular mycorrhizal fungi.</title>
        <authorList>
            <person name="Kobayashi Y."/>
        </authorList>
    </citation>
    <scope>NUCLEOTIDE SEQUENCE [LARGE SCALE GENOMIC DNA]</scope>
    <source>
        <strain evidence="2 3">HR1</strain>
    </source>
</reference>
<feature type="compositionally biased region" description="Low complexity" evidence="1">
    <location>
        <begin position="143"/>
        <end position="154"/>
    </location>
</feature>
<dbReference type="AlphaFoldDB" id="A0A2Z6RUC8"/>
<evidence type="ECO:0000256" key="1">
    <source>
        <dbReference type="SAM" id="MobiDB-lite"/>
    </source>
</evidence>
<name>A0A2Z6RUC8_9GLOM</name>
<gene>
    <name evidence="2" type="ORF">RclHR1_02590011</name>
</gene>
<evidence type="ECO:0000313" key="3">
    <source>
        <dbReference type="Proteomes" id="UP000247702"/>
    </source>
</evidence>
<organism evidence="2 3">
    <name type="scientific">Rhizophagus clarus</name>
    <dbReference type="NCBI Taxonomy" id="94130"/>
    <lineage>
        <taxon>Eukaryota</taxon>
        <taxon>Fungi</taxon>
        <taxon>Fungi incertae sedis</taxon>
        <taxon>Mucoromycota</taxon>
        <taxon>Glomeromycotina</taxon>
        <taxon>Glomeromycetes</taxon>
        <taxon>Glomerales</taxon>
        <taxon>Glomeraceae</taxon>
        <taxon>Rhizophagus</taxon>
    </lineage>
</organism>
<dbReference type="Proteomes" id="UP000247702">
    <property type="component" value="Unassembled WGS sequence"/>
</dbReference>
<sequence length="173" mass="19436">MVVIERKGLEIIRINDYAGYMVTSNQDAPLKIDIGDSRIVCFDISACCRGKKFVFYGIDRTRLQTDGKREYHYILDHSKIIVKLCESGLGDMEEFSDISQSNLYTNKTTDIPVFNMPEIIPLKIILSQPEENLPPRDKKAELSITSTSGISESSKTSKHIKPSNKKASSTFPA</sequence>
<comment type="caution">
    <text evidence="2">The sequence shown here is derived from an EMBL/GenBank/DDBJ whole genome shotgun (WGS) entry which is preliminary data.</text>
</comment>
<protein>
    <submittedName>
        <fullName evidence="2">Uncharacterized protein</fullName>
    </submittedName>
</protein>
<dbReference type="EMBL" id="BEXD01001768">
    <property type="protein sequence ID" value="GBB95666.1"/>
    <property type="molecule type" value="Genomic_DNA"/>
</dbReference>
<keyword evidence="3" id="KW-1185">Reference proteome</keyword>